<accession>A0A501XET4</accession>
<evidence type="ECO:0000313" key="8">
    <source>
        <dbReference type="Proteomes" id="UP000319897"/>
    </source>
</evidence>
<feature type="transmembrane region" description="Helical" evidence="5">
    <location>
        <begin position="27"/>
        <end position="48"/>
    </location>
</feature>
<dbReference type="OrthoDB" id="582337at2"/>
<evidence type="ECO:0000313" key="7">
    <source>
        <dbReference type="EMBL" id="TPE58837.1"/>
    </source>
</evidence>
<keyword evidence="8" id="KW-1185">Reference proteome</keyword>
<dbReference type="Proteomes" id="UP000319897">
    <property type="component" value="Unassembled WGS sequence"/>
</dbReference>
<evidence type="ECO:0000259" key="6">
    <source>
        <dbReference type="Pfam" id="PF02656"/>
    </source>
</evidence>
<dbReference type="Pfam" id="PF02656">
    <property type="entry name" value="DUF202"/>
    <property type="match status" value="1"/>
</dbReference>
<keyword evidence="4 5" id="KW-0472">Membrane</keyword>
<evidence type="ECO:0000256" key="3">
    <source>
        <dbReference type="ARBA" id="ARBA00022989"/>
    </source>
</evidence>
<dbReference type="GO" id="GO:0012505">
    <property type="term" value="C:endomembrane system"/>
    <property type="evidence" value="ECO:0007669"/>
    <property type="project" value="UniProtKB-SubCell"/>
</dbReference>
<name>A0A501XET4_9SPHN</name>
<dbReference type="AlphaFoldDB" id="A0A501XET4"/>
<protein>
    <submittedName>
        <fullName evidence="7">DUF202 domain-containing protein</fullName>
    </submittedName>
</protein>
<evidence type="ECO:0000256" key="5">
    <source>
        <dbReference type="SAM" id="Phobius"/>
    </source>
</evidence>
<organism evidence="7 8">
    <name type="scientific">Sandaracinobacter neustonicus</name>
    <dbReference type="NCBI Taxonomy" id="1715348"/>
    <lineage>
        <taxon>Bacteria</taxon>
        <taxon>Pseudomonadati</taxon>
        <taxon>Pseudomonadota</taxon>
        <taxon>Alphaproteobacteria</taxon>
        <taxon>Sphingomonadales</taxon>
        <taxon>Sphingosinicellaceae</taxon>
        <taxon>Sandaracinobacter</taxon>
    </lineage>
</organism>
<evidence type="ECO:0000256" key="4">
    <source>
        <dbReference type="ARBA" id="ARBA00023136"/>
    </source>
</evidence>
<dbReference type="EMBL" id="VFSU01000034">
    <property type="protein sequence ID" value="TPE58837.1"/>
    <property type="molecule type" value="Genomic_DNA"/>
</dbReference>
<comment type="caution">
    <text evidence="7">The sequence shown here is derived from an EMBL/GenBank/DDBJ whole genome shotgun (WGS) entry which is preliminary data.</text>
</comment>
<feature type="transmembrane region" description="Helical" evidence="5">
    <location>
        <begin position="68"/>
        <end position="89"/>
    </location>
</feature>
<reference evidence="7 8" key="1">
    <citation type="submission" date="2019-06" db="EMBL/GenBank/DDBJ databases">
        <authorList>
            <person name="Lee I."/>
            <person name="Jang G.I."/>
            <person name="Hwang C.Y."/>
        </authorList>
    </citation>
    <scope>NUCLEOTIDE SEQUENCE [LARGE SCALE GENOMIC DNA]</scope>
    <source>
        <strain evidence="7 8">PAMC 28131</strain>
    </source>
</reference>
<comment type="subcellular location">
    <subcellularLocation>
        <location evidence="1">Endomembrane system</location>
        <topology evidence="1">Multi-pass membrane protein</topology>
    </subcellularLocation>
</comment>
<feature type="transmembrane region" description="Helical" evidence="5">
    <location>
        <begin position="118"/>
        <end position="141"/>
    </location>
</feature>
<keyword evidence="3 5" id="KW-1133">Transmembrane helix</keyword>
<evidence type="ECO:0000256" key="2">
    <source>
        <dbReference type="ARBA" id="ARBA00022692"/>
    </source>
</evidence>
<dbReference type="InterPro" id="IPR003807">
    <property type="entry name" value="DUF202"/>
</dbReference>
<keyword evidence="2 5" id="KW-0812">Transmembrane</keyword>
<sequence>MDNGTRMASMRTTAAFQRTRMASDRTLMASLRTSLSMIGFGFTIFSFFRTLAKDDLLGNQVPNHAPALFGLALVMLGVTTLSIALVADFRYNASLRRQRQTFLEAGLLRADDDFPRSWAWVIAFLLLLVGLMAMLSILFGFGS</sequence>
<evidence type="ECO:0000256" key="1">
    <source>
        <dbReference type="ARBA" id="ARBA00004127"/>
    </source>
</evidence>
<proteinExistence type="predicted"/>
<gene>
    <name evidence="7" type="ORF">FJQ54_17320</name>
</gene>
<feature type="domain" description="DUF202" evidence="6">
    <location>
        <begin position="18"/>
        <end position="86"/>
    </location>
</feature>